<reference evidence="1 2" key="1">
    <citation type="submission" date="2018-06" db="EMBL/GenBank/DDBJ databases">
        <title>Comparative genomics reveals the genomic features of Rhizophagus irregularis, R. cerebriforme, R. diaphanum and Gigaspora rosea, and their symbiotic lifestyle signature.</title>
        <authorList>
            <person name="Morin E."/>
            <person name="San Clemente H."/>
            <person name="Chen E.C.H."/>
            <person name="De La Providencia I."/>
            <person name="Hainaut M."/>
            <person name="Kuo A."/>
            <person name="Kohler A."/>
            <person name="Murat C."/>
            <person name="Tang N."/>
            <person name="Roy S."/>
            <person name="Loubradou J."/>
            <person name="Henrissat B."/>
            <person name="Grigoriev I.V."/>
            <person name="Corradi N."/>
            <person name="Roux C."/>
            <person name="Martin F.M."/>
        </authorList>
    </citation>
    <scope>NUCLEOTIDE SEQUENCE [LARGE SCALE GENOMIC DNA]</scope>
    <source>
        <strain evidence="1 2">DAOM 227022</strain>
    </source>
</reference>
<dbReference type="OrthoDB" id="2304782at2759"/>
<dbReference type="Proteomes" id="UP000265703">
    <property type="component" value="Unassembled WGS sequence"/>
</dbReference>
<name>A0A397SZJ1_9GLOM</name>
<keyword evidence="2" id="KW-1185">Reference proteome</keyword>
<organism evidence="1 2">
    <name type="scientific">Glomus cerebriforme</name>
    <dbReference type="NCBI Taxonomy" id="658196"/>
    <lineage>
        <taxon>Eukaryota</taxon>
        <taxon>Fungi</taxon>
        <taxon>Fungi incertae sedis</taxon>
        <taxon>Mucoromycota</taxon>
        <taxon>Glomeromycotina</taxon>
        <taxon>Glomeromycetes</taxon>
        <taxon>Glomerales</taxon>
        <taxon>Glomeraceae</taxon>
        <taxon>Glomus</taxon>
    </lineage>
</organism>
<proteinExistence type="predicted"/>
<dbReference type="AlphaFoldDB" id="A0A397SZJ1"/>
<evidence type="ECO:0000313" key="1">
    <source>
        <dbReference type="EMBL" id="RIA91002.1"/>
    </source>
</evidence>
<accession>A0A397SZJ1</accession>
<sequence length="163" mass="18156">MTLEEASQELSESVTGYNNSTVAEMFSPNQLVLLLLAVSHFNLYPELEGIYMHGGEIPNFVKDKIQSSSTERILGGEPRNTIYLHTSININPKNKSSIETLAEGFMDVRGRASLKKDFGIGMESNSNNNKPRPPQHYEDIIQGSISSNYDIISQCYDPVPSEK</sequence>
<dbReference type="STRING" id="658196.A0A397SZJ1"/>
<gene>
    <name evidence="1" type="ORF">C1645_822574</name>
</gene>
<evidence type="ECO:0000313" key="2">
    <source>
        <dbReference type="Proteomes" id="UP000265703"/>
    </source>
</evidence>
<comment type="caution">
    <text evidence="1">The sequence shown here is derived from an EMBL/GenBank/DDBJ whole genome shotgun (WGS) entry which is preliminary data.</text>
</comment>
<dbReference type="EMBL" id="QKYT01000164">
    <property type="protein sequence ID" value="RIA91002.1"/>
    <property type="molecule type" value="Genomic_DNA"/>
</dbReference>
<protein>
    <submittedName>
        <fullName evidence="1">Uncharacterized protein</fullName>
    </submittedName>
</protein>